<dbReference type="SUPFAM" id="SSF48008">
    <property type="entry name" value="GntR ligand-binding domain-like"/>
    <property type="match status" value="1"/>
</dbReference>
<dbReference type="PRINTS" id="PR00035">
    <property type="entry name" value="HTHGNTR"/>
</dbReference>
<name>A0A368VVZ9_9ACTN</name>
<keyword evidence="6" id="KW-1185">Reference proteome</keyword>
<dbReference type="InterPro" id="IPR000524">
    <property type="entry name" value="Tscrpt_reg_HTH_GntR"/>
</dbReference>
<dbReference type="InterPro" id="IPR011711">
    <property type="entry name" value="GntR_C"/>
</dbReference>
<keyword evidence="3" id="KW-0804">Transcription</keyword>
<protein>
    <submittedName>
        <fullName evidence="5">GntR family transcriptional regulator</fullName>
    </submittedName>
</protein>
<evidence type="ECO:0000259" key="4">
    <source>
        <dbReference type="PROSITE" id="PS50949"/>
    </source>
</evidence>
<dbReference type="InterPro" id="IPR036388">
    <property type="entry name" value="WH-like_DNA-bd_sf"/>
</dbReference>
<dbReference type="SUPFAM" id="SSF46785">
    <property type="entry name" value="Winged helix' DNA-binding domain"/>
    <property type="match status" value="1"/>
</dbReference>
<evidence type="ECO:0000256" key="3">
    <source>
        <dbReference type="ARBA" id="ARBA00023163"/>
    </source>
</evidence>
<dbReference type="Gene3D" id="1.20.120.530">
    <property type="entry name" value="GntR ligand-binding domain-like"/>
    <property type="match status" value="1"/>
</dbReference>
<dbReference type="AlphaFoldDB" id="A0A368VVZ9"/>
<dbReference type="Gene3D" id="1.10.10.10">
    <property type="entry name" value="Winged helix-like DNA-binding domain superfamily/Winged helix DNA-binding domain"/>
    <property type="match status" value="1"/>
</dbReference>
<dbReference type="PROSITE" id="PS50949">
    <property type="entry name" value="HTH_GNTR"/>
    <property type="match status" value="1"/>
</dbReference>
<evidence type="ECO:0000313" key="6">
    <source>
        <dbReference type="Proteomes" id="UP000253495"/>
    </source>
</evidence>
<dbReference type="PANTHER" id="PTHR43537">
    <property type="entry name" value="TRANSCRIPTIONAL REGULATOR, GNTR FAMILY"/>
    <property type="match status" value="1"/>
</dbReference>
<accession>A0A368VVZ9</accession>
<keyword evidence="1" id="KW-0805">Transcription regulation</keyword>
<dbReference type="Proteomes" id="UP000253495">
    <property type="component" value="Unassembled WGS sequence"/>
</dbReference>
<dbReference type="SMART" id="SM00345">
    <property type="entry name" value="HTH_GNTR"/>
    <property type="match status" value="1"/>
</dbReference>
<evidence type="ECO:0000313" key="5">
    <source>
        <dbReference type="EMBL" id="RCW46013.1"/>
    </source>
</evidence>
<dbReference type="EMBL" id="QPJC01000002">
    <property type="protein sequence ID" value="RCW46013.1"/>
    <property type="molecule type" value="Genomic_DNA"/>
</dbReference>
<sequence>MLDGNYPGGDLLSEGEIAQTLQMSRTPVREAFLRLQAEGFLHLYPKRGALVVPVNPAEAQALLETRLALESFAIDKLAGQSTDALRTVGRELLEHPACHPAELPDATMHESDRAFHAHLVTAAGNPVVADLYNTLRDRQLRITATARTHETSRRATVAHQHTQVAEALRDGNPELAKTRLREHLAHTAQALGTAGSTFLTPMNEG</sequence>
<dbReference type="GO" id="GO:0003677">
    <property type="term" value="F:DNA binding"/>
    <property type="evidence" value="ECO:0007669"/>
    <property type="project" value="UniProtKB-KW"/>
</dbReference>
<keyword evidence="2" id="KW-0238">DNA-binding</keyword>
<dbReference type="InterPro" id="IPR036390">
    <property type="entry name" value="WH_DNA-bd_sf"/>
</dbReference>
<dbReference type="SMART" id="SM00895">
    <property type="entry name" value="FCD"/>
    <property type="match status" value="1"/>
</dbReference>
<dbReference type="PANTHER" id="PTHR43537:SF24">
    <property type="entry name" value="GLUCONATE OPERON TRANSCRIPTIONAL REPRESSOR"/>
    <property type="match status" value="1"/>
</dbReference>
<organism evidence="5 6">
    <name type="scientific">Halopolyspora algeriensis</name>
    <dbReference type="NCBI Taxonomy" id="1500506"/>
    <lineage>
        <taxon>Bacteria</taxon>
        <taxon>Bacillati</taxon>
        <taxon>Actinomycetota</taxon>
        <taxon>Actinomycetes</taxon>
        <taxon>Actinomycetes incertae sedis</taxon>
        <taxon>Halopolyspora</taxon>
    </lineage>
</organism>
<dbReference type="Pfam" id="PF00392">
    <property type="entry name" value="GntR"/>
    <property type="match status" value="1"/>
</dbReference>
<proteinExistence type="predicted"/>
<dbReference type="GO" id="GO:0003700">
    <property type="term" value="F:DNA-binding transcription factor activity"/>
    <property type="evidence" value="ECO:0007669"/>
    <property type="project" value="InterPro"/>
</dbReference>
<comment type="caution">
    <text evidence="5">The sequence shown here is derived from an EMBL/GenBank/DDBJ whole genome shotgun (WGS) entry which is preliminary data.</text>
</comment>
<dbReference type="InterPro" id="IPR008920">
    <property type="entry name" value="TF_FadR/GntR_C"/>
</dbReference>
<gene>
    <name evidence="5" type="ORF">DFQ14_102315</name>
</gene>
<reference evidence="5 6" key="1">
    <citation type="submission" date="2018-07" db="EMBL/GenBank/DDBJ databases">
        <title>Genomic Encyclopedia of Type Strains, Phase III (KMG-III): the genomes of soil and plant-associated and newly described type strains.</title>
        <authorList>
            <person name="Whitman W."/>
        </authorList>
    </citation>
    <scope>NUCLEOTIDE SEQUENCE [LARGE SCALE GENOMIC DNA]</scope>
    <source>
        <strain evidence="5 6">CECT 8575</strain>
    </source>
</reference>
<feature type="domain" description="HTH gntR-type" evidence="4">
    <location>
        <begin position="1"/>
        <end position="54"/>
    </location>
</feature>
<dbReference type="Pfam" id="PF07729">
    <property type="entry name" value="FCD"/>
    <property type="match status" value="1"/>
</dbReference>
<evidence type="ECO:0000256" key="2">
    <source>
        <dbReference type="ARBA" id="ARBA00023125"/>
    </source>
</evidence>
<evidence type="ECO:0000256" key="1">
    <source>
        <dbReference type="ARBA" id="ARBA00023015"/>
    </source>
</evidence>